<comment type="caution">
    <text evidence="3">The sequence shown here is derived from an EMBL/GenBank/DDBJ whole genome shotgun (WGS) entry which is preliminary data.</text>
</comment>
<protein>
    <submittedName>
        <fullName evidence="3">Uncharacterized protein</fullName>
    </submittedName>
</protein>
<dbReference type="KEGG" id="bbes:BESB_060900"/>
<dbReference type="OrthoDB" id="331509at2759"/>
<evidence type="ECO:0000256" key="2">
    <source>
        <dbReference type="SAM" id="MobiDB-lite"/>
    </source>
</evidence>
<evidence type="ECO:0000313" key="3">
    <source>
        <dbReference type="EMBL" id="PFH35203.1"/>
    </source>
</evidence>
<feature type="compositionally biased region" description="Polar residues" evidence="2">
    <location>
        <begin position="400"/>
        <end position="409"/>
    </location>
</feature>
<dbReference type="AlphaFoldDB" id="A0A2A9MHT5"/>
<feature type="region of interest" description="Disordered" evidence="2">
    <location>
        <begin position="913"/>
        <end position="945"/>
    </location>
</feature>
<feature type="region of interest" description="Disordered" evidence="2">
    <location>
        <begin position="360"/>
        <end position="414"/>
    </location>
</feature>
<evidence type="ECO:0000313" key="4">
    <source>
        <dbReference type="Proteomes" id="UP000224006"/>
    </source>
</evidence>
<feature type="compositionally biased region" description="Low complexity" evidence="2">
    <location>
        <begin position="207"/>
        <end position="241"/>
    </location>
</feature>
<feature type="region of interest" description="Disordered" evidence="2">
    <location>
        <begin position="856"/>
        <end position="900"/>
    </location>
</feature>
<name>A0A2A9MHT5_BESBE</name>
<feature type="coiled-coil region" evidence="1">
    <location>
        <begin position="709"/>
        <end position="767"/>
    </location>
</feature>
<feature type="compositionally biased region" description="Basic and acidic residues" evidence="2">
    <location>
        <begin position="166"/>
        <end position="177"/>
    </location>
</feature>
<accession>A0A2A9MHT5</accession>
<feature type="compositionally biased region" description="Polar residues" evidence="2">
    <location>
        <begin position="541"/>
        <end position="552"/>
    </location>
</feature>
<feature type="compositionally biased region" description="Low complexity" evidence="2">
    <location>
        <begin position="46"/>
        <end position="55"/>
    </location>
</feature>
<feature type="coiled-coil region" evidence="1">
    <location>
        <begin position="638"/>
        <end position="665"/>
    </location>
</feature>
<feature type="compositionally biased region" description="Basic and acidic residues" evidence="2">
    <location>
        <begin position="18"/>
        <end position="30"/>
    </location>
</feature>
<feature type="compositionally biased region" description="Basic and acidic residues" evidence="2">
    <location>
        <begin position="778"/>
        <end position="790"/>
    </location>
</feature>
<reference evidence="3 4" key="1">
    <citation type="submission" date="2017-09" db="EMBL/GenBank/DDBJ databases">
        <title>Genome sequencing of Besnoitia besnoiti strain Bb-Ger1.</title>
        <authorList>
            <person name="Schares G."/>
            <person name="Venepally P."/>
            <person name="Lorenzi H.A."/>
        </authorList>
    </citation>
    <scope>NUCLEOTIDE SEQUENCE [LARGE SCALE GENOMIC DNA]</scope>
    <source>
        <strain evidence="3 4">Bb-Ger1</strain>
    </source>
</reference>
<feature type="compositionally biased region" description="Basic and acidic residues" evidence="2">
    <location>
        <begin position="555"/>
        <end position="566"/>
    </location>
</feature>
<evidence type="ECO:0000256" key="1">
    <source>
        <dbReference type="SAM" id="Coils"/>
    </source>
</evidence>
<organism evidence="3 4">
    <name type="scientific">Besnoitia besnoiti</name>
    <name type="common">Apicomplexan protozoan</name>
    <dbReference type="NCBI Taxonomy" id="94643"/>
    <lineage>
        <taxon>Eukaryota</taxon>
        <taxon>Sar</taxon>
        <taxon>Alveolata</taxon>
        <taxon>Apicomplexa</taxon>
        <taxon>Conoidasida</taxon>
        <taxon>Coccidia</taxon>
        <taxon>Eucoccidiorida</taxon>
        <taxon>Eimeriorina</taxon>
        <taxon>Sarcocystidae</taxon>
        <taxon>Besnoitia</taxon>
    </lineage>
</organism>
<feature type="compositionally biased region" description="Low complexity" evidence="2">
    <location>
        <begin position="872"/>
        <end position="885"/>
    </location>
</feature>
<feature type="region of interest" description="Disordered" evidence="2">
    <location>
        <begin position="158"/>
        <end position="241"/>
    </location>
</feature>
<feature type="region of interest" description="Disordered" evidence="2">
    <location>
        <begin position="535"/>
        <end position="594"/>
    </location>
</feature>
<dbReference type="Proteomes" id="UP000224006">
    <property type="component" value="Chromosome V"/>
</dbReference>
<feature type="region of interest" description="Disordered" evidence="2">
    <location>
        <begin position="286"/>
        <end position="327"/>
    </location>
</feature>
<feature type="compositionally biased region" description="Gly residues" evidence="2">
    <location>
        <begin position="368"/>
        <end position="381"/>
    </location>
</feature>
<dbReference type="RefSeq" id="XP_029219212.1">
    <property type="nucleotide sequence ID" value="XM_029364504.1"/>
</dbReference>
<feature type="region of interest" description="Disordered" evidence="2">
    <location>
        <begin position="1"/>
        <end position="65"/>
    </location>
</feature>
<feature type="region of interest" description="Disordered" evidence="2">
    <location>
        <begin position="768"/>
        <end position="790"/>
    </location>
</feature>
<keyword evidence="1" id="KW-0175">Coiled coil</keyword>
<dbReference type="GeneID" id="40311018"/>
<dbReference type="VEuPathDB" id="ToxoDB:BESB_060900"/>
<feature type="compositionally biased region" description="Pro residues" evidence="2">
    <location>
        <begin position="916"/>
        <end position="925"/>
    </location>
</feature>
<proteinExistence type="predicted"/>
<sequence>MAPTSRGASEEVPGSSRATERSRAAGRPEDTASSNIDPQEREASSEESAASGESEPPTPGTVREELSKLVDGIAGEDGRIRLADFEKLSGCSVSILNALEMKLPRQNSWDASQVKEVLINEMIPQSTPPQSPVSSGIVTPRTDHPRVVVRALEPAGHPSVSVAVPEEAKPSHTRDLSHGSPRFETGSLPSPTVTVLDELAPPPPSPTSVTPTSPNAVTPLGVRTPLSPSYSSPRSRSQSPHQLMAAAAAAFRSVVPRLRLERLQRDAPVSADFMVSAPVVLRSTTRRTLDTPGTDGGARGESGETAGGDTATSTGLRLHAGEGGRRSPEELRALMRRVASPRHLSVVGAVGGSGFLGSPTGTATGLGSDDGGSALGTGGRGISPRPRSHTVCGSGRGSNLLESEQSQGPATPWLSPDLQEVAALLRQGEWYRSGGSADKIGDRHEYVGHGQGARYFERLDNVMDGDSMEQLVKRAKRKVFLYIQNAFQMPDDPTDTDGGDSLGFLLRPEGTGSRGRSLWSRCSPARLREAALEASRKDAAASNSAKETSLGSITAREELSSAKTGDDTSAGGGKPGMATGCNAGGNEGGTNKSQAADTRGALVLDRAHATQLKMTFLQMADFYLSVCYHLGALFSKEKENNLEERQHLQDTLDGYKKKVELAEQKLKLNFDLAQQQREQLDALERDIHARDGMDRRREGLISELQGRLKKQHQGHIEELRKRDEEAEESLRQYEVLKQKYIKMSDACAKLRERVEEADEKIATLTTAAAKRRASARSGESDKSKESREVPRKSIFAEEVVSYLAPPPTAVARPYSAPAVRRAERGPRMSILHNWSSRKAEENVEASGLSLLEEIQRSGTEMPLPQTVEKAVSESGSETEQGSTSSEPHESEAPSASESVAPVMPAAVVRLAEEEPSLPPPATPPESPRDPKSPPQKEQSAELSPRISLPMLPDVLVCPPPPTRLQAAVAKTVIRRFGEVVKLTFVRKWKELKGKKLRSQPLQPAVTRDVSSTLLELWEVKVNPEEPVEQLADLSVVGALSRQALILQIAQWRRRHERRHRRRLLAGRNVLQRLLCRSCVACSSCTAGYVSAPCGREHNSDWTVNRSLAYGASALFVGTEVL</sequence>
<keyword evidence="4" id="KW-1185">Reference proteome</keyword>
<dbReference type="EMBL" id="NWUJ01000005">
    <property type="protein sequence ID" value="PFH35203.1"/>
    <property type="molecule type" value="Genomic_DNA"/>
</dbReference>
<gene>
    <name evidence="3" type="ORF">BESB_060900</name>
</gene>